<dbReference type="Pfam" id="PF07883">
    <property type="entry name" value="Cupin_2"/>
    <property type="match status" value="1"/>
</dbReference>
<protein>
    <submittedName>
        <fullName evidence="2">Cupin domain-containing protein</fullName>
    </submittedName>
</protein>
<proteinExistence type="predicted"/>
<reference evidence="3" key="1">
    <citation type="journal article" date="2019" name="Int. J. Syst. Evol. Microbiol.">
        <title>The Global Catalogue of Microorganisms (GCM) 10K type strain sequencing project: providing services to taxonomists for standard genome sequencing and annotation.</title>
        <authorList>
            <consortium name="The Broad Institute Genomics Platform"/>
            <consortium name="The Broad Institute Genome Sequencing Center for Infectious Disease"/>
            <person name="Wu L."/>
            <person name="Ma J."/>
        </authorList>
    </citation>
    <scope>NUCLEOTIDE SEQUENCE [LARGE SCALE GENOMIC DNA]</scope>
    <source>
        <strain evidence="3">JCM 18959</strain>
    </source>
</reference>
<gene>
    <name evidence="2" type="ORF">GCM10025760_22110</name>
</gene>
<name>A0ABP9M8B8_9MICO</name>
<dbReference type="Proteomes" id="UP001501407">
    <property type="component" value="Unassembled WGS sequence"/>
</dbReference>
<dbReference type="InterPro" id="IPR011051">
    <property type="entry name" value="RmlC_Cupin_sf"/>
</dbReference>
<evidence type="ECO:0000313" key="3">
    <source>
        <dbReference type="Proteomes" id="UP001501407"/>
    </source>
</evidence>
<dbReference type="RefSeq" id="WP_194414640.1">
    <property type="nucleotide sequence ID" value="NZ_BAABKZ010000002.1"/>
</dbReference>
<organism evidence="2 3">
    <name type="scientific">Microbacterium yannicii</name>
    <dbReference type="NCBI Taxonomy" id="671622"/>
    <lineage>
        <taxon>Bacteria</taxon>
        <taxon>Bacillati</taxon>
        <taxon>Actinomycetota</taxon>
        <taxon>Actinomycetes</taxon>
        <taxon>Micrococcales</taxon>
        <taxon>Microbacteriaceae</taxon>
        <taxon>Microbacterium</taxon>
    </lineage>
</organism>
<accession>A0ABP9M8B8</accession>
<feature type="domain" description="Cupin type-2" evidence="1">
    <location>
        <begin position="30"/>
        <end position="92"/>
    </location>
</feature>
<evidence type="ECO:0000313" key="2">
    <source>
        <dbReference type="EMBL" id="GAA5092848.1"/>
    </source>
</evidence>
<dbReference type="Gene3D" id="2.60.120.10">
    <property type="entry name" value="Jelly Rolls"/>
    <property type="match status" value="1"/>
</dbReference>
<dbReference type="SUPFAM" id="SSF51182">
    <property type="entry name" value="RmlC-like cupins"/>
    <property type="match status" value="1"/>
</dbReference>
<keyword evidence="3" id="KW-1185">Reference proteome</keyword>
<sequence>MSLTPPTFPGATSVSLLDVYDDAAPDGLRGGSPHLHLASTECYVVIGGRGELHTIDAGGARQTPLGEGSVVWFTPGTIHRAVNHGDLKVLVVMGNAGLPEAGDAVMTFPADIVADPERYAAAAALPSGPLQERADAAARRRDLAVEGYLRLRAAVDAGDAGPVRAFQAAAAALVRDRSAAWTEIVERGPAAQAERSLDIVRALAQGDATHLGAAAVSQAPALTGERGFGMCGRLRAYDVRGPAGSR</sequence>
<dbReference type="EMBL" id="BAABKZ010000002">
    <property type="protein sequence ID" value="GAA5092848.1"/>
    <property type="molecule type" value="Genomic_DNA"/>
</dbReference>
<evidence type="ECO:0000259" key="1">
    <source>
        <dbReference type="Pfam" id="PF07883"/>
    </source>
</evidence>
<dbReference type="InterPro" id="IPR013096">
    <property type="entry name" value="Cupin_2"/>
</dbReference>
<comment type="caution">
    <text evidence="2">The sequence shown here is derived from an EMBL/GenBank/DDBJ whole genome shotgun (WGS) entry which is preliminary data.</text>
</comment>
<dbReference type="InterPro" id="IPR014710">
    <property type="entry name" value="RmlC-like_jellyroll"/>
</dbReference>